<accession>A0ACB8Q9J0</accession>
<reference evidence="1" key="2">
    <citation type="journal article" date="2022" name="New Phytol.">
        <title>Evolutionary transition to the ectomycorrhizal habit in the genomes of a hyperdiverse lineage of mushroom-forming fungi.</title>
        <authorList>
            <person name="Looney B."/>
            <person name="Miyauchi S."/>
            <person name="Morin E."/>
            <person name="Drula E."/>
            <person name="Courty P.E."/>
            <person name="Kohler A."/>
            <person name="Kuo A."/>
            <person name="LaButti K."/>
            <person name="Pangilinan J."/>
            <person name="Lipzen A."/>
            <person name="Riley R."/>
            <person name="Andreopoulos W."/>
            <person name="He G."/>
            <person name="Johnson J."/>
            <person name="Nolan M."/>
            <person name="Tritt A."/>
            <person name="Barry K.W."/>
            <person name="Grigoriev I.V."/>
            <person name="Nagy L.G."/>
            <person name="Hibbett D."/>
            <person name="Henrissat B."/>
            <person name="Matheny P.B."/>
            <person name="Labbe J."/>
            <person name="Martin F.M."/>
        </authorList>
    </citation>
    <scope>NUCLEOTIDE SEQUENCE</scope>
    <source>
        <strain evidence="1">EC-137</strain>
    </source>
</reference>
<sequence length="290" mass="31851">MGITGLVRWVNAPTTGLSLIQENIRRNHDDWHREEWKLSVRSYRSTLGALAPERTMCALTMNENVFVLVDDPFAPTRADLAVHASKDGNGAVATIPDPAHYRYTFLTLNPPGALEQLLTQLRARWATTKQNMAGGSRQPSAQQLAIDGAIYTIGTDWIVRAGNIVLNGNTVKGMLLEAEYLPIATMDFARGSEVVSSLLLSIVPNLPDLVLGQVTISAAQLEDVLWDKEAEEQARREAERAERSGKDEEDVFVSLDGEGDGVQRGDWVGVERDRRSAYLIIGALKSEGLV</sequence>
<reference evidence="1" key="1">
    <citation type="submission" date="2021-02" db="EMBL/GenBank/DDBJ databases">
        <authorList>
            <consortium name="DOE Joint Genome Institute"/>
            <person name="Ahrendt S."/>
            <person name="Looney B.P."/>
            <person name="Miyauchi S."/>
            <person name="Morin E."/>
            <person name="Drula E."/>
            <person name="Courty P.E."/>
            <person name="Chicoki N."/>
            <person name="Fauchery L."/>
            <person name="Kohler A."/>
            <person name="Kuo A."/>
            <person name="Labutti K."/>
            <person name="Pangilinan J."/>
            <person name="Lipzen A."/>
            <person name="Riley R."/>
            <person name="Andreopoulos W."/>
            <person name="He G."/>
            <person name="Johnson J."/>
            <person name="Barry K.W."/>
            <person name="Grigoriev I.V."/>
            <person name="Nagy L."/>
            <person name="Hibbett D."/>
            <person name="Henrissat B."/>
            <person name="Matheny P.B."/>
            <person name="Labbe J."/>
            <person name="Martin F."/>
        </authorList>
    </citation>
    <scope>NUCLEOTIDE SEQUENCE</scope>
    <source>
        <strain evidence="1">EC-137</strain>
    </source>
</reference>
<proteinExistence type="predicted"/>
<name>A0ACB8Q9J0_9AGAM</name>
<evidence type="ECO:0000313" key="1">
    <source>
        <dbReference type="EMBL" id="KAI0028464.1"/>
    </source>
</evidence>
<evidence type="ECO:0000313" key="2">
    <source>
        <dbReference type="Proteomes" id="UP000814128"/>
    </source>
</evidence>
<gene>
    <name evidence="1" type="ORF">K488DRAFT_80664</name>
</gene>
<protein>
    <submittedName>
        <fullName evidence="1">Uncharacterized protein</fullName>
    </submittedName>
</protein>
<dbReference type="EMBL" id="MU273750">
    <property type="protein sequence ID" value="KAI0028464.1"/>
    <property type="molecule type" value="Genomic_DNA"/>
</dbReference>
<organism evidence="1 2">
    <name type="scientific">Vararia minispora EC-137</name>
    <dbReference type="NCBI Taxonomy" id="1314806"/>
    <lineage>
        <taxon>Eukaryota</taxon>
        <taxon>Fungi</taxon>
        <taxon>Dikarya</taxon>
        <taxon>Basidiomycota</taxon>
        <taxon>Agaricomycotina</taxon>
        <taxon>Agaricomycetes</taxon>
        <taxon>Russulales</taxon>
        <taxon>Lachnocladiaceae</taxon>
        <taxon>Vararia</taxon>
    </lineage>
</organism>
<keyword evidence="2" id="KW-1185">Reference proteome</keyword>
<dbReference type="Proteomes" id="UP000814128">
    <property type="component" value="Unassembled WGS sequence"/>
</dbReference>
<comment type="caution">
    <text evidence="1">The sequence shown here is derived from an EMBL/GenBank/DDBJ whole genome shotgun (WGS) entry which is preliminary data.</text>
</comment>